<evidence type="ECO:0000313" key="3">
    <source>
        <dbReference type="Proteomes" id="UP000549052"/>
    </source>
</evidence>
<dbReference type="EMBL" id="JACGXN010000001">
    <property type="protein sequence ID" value="MBA8876926.1"/>
    <property type="molecule type" value="Genomic_DNA"/>
</dbReference>
<dbReference type="RefSeq" id="WP_182547659.1">
    <property type="nucleotide sequence ID" value="NZ_JACGXN010000001.1"/>
</dbReference>
<accession>A0A839EHI1</accession>
<feature type="domain" description="DUF4440" evidence="1">
    <location>
        <begin position="13"/>
        <end position="119"/>
    </location>
</feature>
<evidence type="ECO:0000259" key="1">
    <source>
        <dbReference type="Pfam" id="PF14534"/>
    </source>
</evidence>
<dbReference type="Proteomes" id="UP000549052">
    <property type="component" value="Unassembled WGS sequence"/>
</dbReference>
<sequence length="130" mass="14771">MSDTFEDTRSLLQSFEEQLLEQSVRQTPNTVRQLLADEFVEFGSSGSVFNKQEIVDALANEAADKDPFVRSTSDFSVQALSQDVILITYRSVRAHIVTGQERHSLRSSVWKFIDGRWQMIFHQGTPTQGC</sequence>
<proteinExistence type="predicted"/>
<organism evidence="2 3">
    <name type="scientific">Phyllobacterium myrsinacearum</name>
    <dbReference type="NCBI Taxonomy" id="28101"/>
    <lineage>
        <taxon>Bacteria</taxon>
        <taxon>Pseudomonadati</taxon>
        <taxon>Pseudomonadota</taxon>
        <taxon>Alphaproteobacteria</taxon>
        <taxon>Hyphomicrobiales</taxon>
        <taxon>Phyllobacteriaceae</taxon>
        <taxon>Phyllobacterium</taxon>
    </lineage>
</organism>
<gene>
    <name evidence="2" type="ORF">FHW16_000608</name>
</gene>
<reference evidence="2 3" key="1">
    <citation type="submission" date="2020-07" db="EMBL/GenBank/DDBJ databases">
        <title>Genomic Encyclopedia of Type Strains, Phase IV (KMG-V): Genome sequencing to study the core and pangenomes of soil and plant-associated prokaryotes.</title>
        <authorList>
            <person name="Whitman W."/>
        </authorList>
    </citation>
    <scope>NUCLEOTIDE SEQUENCE [LARGE SCALE GENOMIC DNA]</scope>
    <source>
        <strain evidence="2 3">AN3</strain>
    </source>
</reference>
<protein>
    <recommendedName>
        <fullName evidence="1">DUF4440 domain-containing protein</fullName>
    </recommendedName>
</protein>
<dbReference type="Pfam" id="PF14534">
    <property type="entry name" value="DUF4440"/>
    <property type="match status" value="1"/>
</dbReference>
<dbReference type="AlphaFoldDB" id="A0A839EHI1"/>
<name>A0A839EHI1_9HYPH</name>
<dbReference type="InterPro" id="IPR027843">
    <property type="entry name" value="DUF4440"/>
</dbReference>
<evidence type="ECO:0000313" key="2">
    <source>
        <dbReference type="EMBL" id="MBA8876926.1"/>
    </source>
</evidence>
<dbReference type="InterPro" id="IPR032710">
    <property type="entry name" value="NTF2-like_dom_sf"/>
</dbReference>
<dbReference type="Gene3D" id="3.10.450.50">
    <property type="match status" value="1"/>
</dbReference>
<keyword evidence="3" id="KW-1185">Reference proteome</keyword>
<comment type="caution">
    <text evidence="2">The sequence shown here is derived from an EMBL/GenBank/DDBJ whole genome shotgun (WGS) entry which is preliminary data.</text>
</comment>
<dbReference type="SUPFAM" id="SSF54427">
    <property type="entry name" value="NTF2-like"/>
    <property type="match status" value="1"/>
</dbReference>